<protein>
    <submittedName>
        <fullName evidence="1">Uncharacterized protein</fullName>
    </submittedName>
</protein>
<name>A0ACC2SSG0_9FUNG</name>
<reference evidence="1" key="1">
    <citation type="submission" date="2022-04" db="EMBL/GenBank/DDBJ databases">
        <title>Genome of the entomopathogenic fungus Entomophthora muscae.</title>
        <authorList>
            <person name="Elya C."/>
            <person name="Lovett B.R."/>
            <person name="Lee E."/>
            <person name="Macias A.M."/>
            <person name="Hajek A.E."/>
            <person name="De Bivort B.L."/>
            <person name="Kasson M.T."/>
            <person name="De Fine Licht H.H."/>
            <person name="Stajich J.E."/>
        </authorList>
    </citation>
    <scope>NUCLEOTIDE SEQUENCE</scope>
    <source>
        <strain evidence="1">Berkeley</strain>
    </source>
</reference>
<proteinExistence type="predicted"/>
<gene>
    <name evidence="1" type="ORF">DSO57_1022358</name>
</gene>
<comment type="caution">
    <text evidence="1">The sequence shown here is derived from an EMBL/GenBank/DDBJ whole genome shotgun (WGS) entry which is preliminary data.</text>
</comment>
<keyword evidence="2" id="KW-1185">Reference proteome</keyword>
<sequence>MVTFSSDYWAPGLDVNVRRRKSNKREGTELPFPEQGDLVATSSSQTANSLSAFSPG</sequence>
<accession>A0ACC2SSG0</accession>
<dbReference type="EMBL" id="QTSX02004372">
    <property type="protein sequence ID" value="KAJ9065187.1"/>
    <property type="molecule type" value="Genomic_DNA"/>
</dbReference>
<organism evidence="1 2">
    <name type="scientific">Entomophthora muscae</name>
    <dbReference type="NCBI Taxonomy" id="34485"/>
    <lineage>
        <taxon>Eukaryota</taxon>
        <taxon>Fungi</taxon>
        <taxon>Fungi incertae sedis</taxon>
        <taxon>Zoopagomycota</taxon>
        <taxon>Entomophthoromycotina</taxon>
        <taxon>Entomophthoromycetes</taxon>
        <taxon>Entomophthorales</taxon>
        <taxon>Entomophthoraceae</taxon>
        <taxon>Entomophthora</taxon>
    </lineage>
</organism>
<evidence type="ECO:0000313" key="1">
    <source>
        <dbReference type="EMBL" id="KAJ9065187.1"/>
    </source>
</evidence>
<dbReference type="Proteomes" id="UP001165960">
    <property type="component" value="Unassembled WGS sequence"/>
</dbReference>
<evidence type="ECO:0000313" key="2">
    <source>
        <dbReference type="Proteomes" id="UP001165960"/>
    </source>
</evidence>